<comment type="catalytic activity">
    <reaction evidence="9 10">
        <text>propanoyl-CoA + phosphate = propanoyl phosphate + CoA</text>
        <dbReference type="Rhea" id="RHEA:28046"/>
        <dbReference type="ChEBI" id="CHEBI:43474"/>
        <dbReference type="ChEBI" id="CHEBI:57287"/>
        <dbReference type="ChEBI" id="CHEBI:57392"/>
        <dbReference type="ChEBI" id="CHEBI:58933"/>
        <dbReference type="EC" id="2.3.1.222"/>
    </reaction>
</comment>
<gene>
    <name evidence="11" type="primary">pduL</name>
    <name evidence="11" type="ORF">HFA01_28240</name>
</gene>
<dbReference type="PANTHER" id="PTHR39453:SF1">
    <property type="entry name" value="PHOSPHATE PROPANOYLTRANSFERASE"/>
    <property type="match status" value="1"/>
</dbReference>
<dbReference type="GO" id="GO:0016747">
    <property type="term" value="F:acyltransferase activity, transferring groups other than amino-acyl groups"/>
    <property type="evidence" value="ECO:0007669"/>
    <property type="project" value="InterPro"/>
</dbReference>
<dbReference type="Proteomes" id="UP000321886">
    <property type="component" value="Unassembled WGS sequence"/>
</dbReference>
<evidence type="ECO:0000256" key="7">
    <source>
        <dbReference type="ARBA" id="ARBA00022833"/>
    </source>
</evidence>
<keyword evidence="5 10" id="KW-0808">Transferase</keyword>
<comment type="cofactor">
    <cofactor evidence="1">
        <name>Zn(2+)</name>
        <dbReference type="ChEBI" id="CHEBI:29105"/>
    </cofactor>
</comment>
<evidence type="ECO:0000256" key="2">
    <source>
        <dbReference type="ARBA" id="ARBA00007342"/>
    </source>
</evidence>
<evidence type="ECO:0000313" key="12">
    <source>
        <dbReference type="Proteomes" id="UP000321886"/>
    </source>
</evidence>
<name>A0A511WYE0_9BACI</name>
<keyword evidence="8 10" id="KW-0012">Acyltransferase</keyword>
<organism evidence="11 12">
    <name type="scientific">Halobacillus faecis</name>
    <dbReference type="NCBI Taxonomy" id="360184"/>
    <lineage>
        <taxon>Bacteria</taxon>
        <taxon>Bacillati</taxon>
        <taxon>Bacillota</taxon>
        <taxon>Bacilli</taxon>
        <taxon>Bacillales</taxon>
        <taxon>Bacillaceae</taxon>
        <taxon>Halobacillus</taxon>
    </lineage>
</organism>
<dbReference type="NCBIfam" id="NF011652">
    <property type="entry name" value="PRK15070.1"/>
    <property type="match status" value="1"/>
</dbReference>
<dbReference type="GO" id="GO:0046872">
    <property type="term" value="F:metal ion binding"/>
    <property type="evidence" value="ECO:0007669"/>
    <property type="project" value="UniProtKB-KW"/>
</dbReference>
<comment type="function">
    <text evidence="10">Involved in 1,2-propanediol (1,2-PD) degradation by catalyzing the conversion of propanoyl-CoA to propanoyl-phosphate.</text>
</comment>
<dbReference type="EC" id="2.3.1.222" evidence="3 10"/>
<evidence type="ECO:0000256" key="9">
    <source>
        <dbReference type="ARBA" id="ARBA00047589"/>
    </source>
</evidence>
<comment type="caution">
    <text evidence="11">The sequence shown here is derived from an EMBL/GenBank/DDBJ whole genome shotgun (WGS) entry which is preliminary data.</text>
</comment>
<evidence type="ECO:0000256" key="4">
    <source>
        <dbReference type="ARBA" id="ARBA00020837"/>
    </source>
</evidence>
<dbReference type="PIRSF" id="PIRSF010130">
    <property type="entry name" value="PduL"/>
    <property type="match status" value="1"/>
</dbReference>
<comment type="pathway">
    <text evidence="10">Polyol metabolism; 1,2-propanediol degradation.</text>
</comment>
<dbReference type="InterPro" id="IPR008300">
    <property type="entry name" value="PTAC"/>
</dbReference>
<sequence length="219" mass="23731">MAREDLESIVEEVMQELLHSNHTSSEVPIGVSARHCHLDKASLETLFGQGYELSEKAPLSQPGQFAANETVTIAGPKGSIAKVRILGPLRSSPQVEVSQTDAFKLGVKPPIRQSGQTKNSSPFTIIGPKGSLYLEEGLILAQAHIHMHPDDADRFQVRDGEVVEVAVNNPGRAVRFSKTVIRVSEKYQLEMHIDTDEANAGAIQTGQKGILTKGAPTYV</sequence>
<dbReference type="Pfam" id="PF06130">
    <property type="entry name" value="PTAC"/>
    <property type="match status" value="1"/>
</dbReference>
<accession>A0A511WYE0</accession>
<evidence type="ECO:0000256" key="6">
    <source>
        <dbReference type="ARBA" id="ARBA00022723"/>
    </source>
</evidence>
<evidence type="ECO:0000256" key="8">
    <source>
        <dbReference type="ARBA" id="ARBA00023315"/>
    </source>
</evidence>
<evidence type="ECO:0000256" key="10">
    <source>
        <dbReference type="PIRNR" id="PIRNR010130"/>
    </source>
</evidence>
<comment type="similarity">
    <text evidence="2 10">Belongs to the PduL family.</text>
</comment>
<proteinExistence type="inferred from homology"/>
<keyword evidence="6" id="KW-0479">Metal-binding</keyword>
<evidence type="ECO:0000313" key="11">
    <source>
        <dbReference type="EMBL" id="GEN54562.1"/>
    </source>
</evidence>
<dbReference type="UniPathway" id="UPA00621"/>
<dbReference type="OrthoDB" id="9784365at2"/>
<protein>
    <recommendedName>
        <fullName evidence="4 10">Phosphate propanoyltransferase</fullName>
        <ecNumber evidence="3 10">2.3.1.222</ecNumber>
    </recommendedName>
</protein>
<reference evidence="11 12" key="1">
    <citation type="submission" date="2019-07" db="EMBL/GenBank/DDBJ databases">
        <title>Whole genome shotgun sequence of Halobacillus faecis NBRC 103569.</title>
        <authorList>
            <person name="Hosoyama A."/>
            <person name="Uohara A."/>
            <person name="Ohji S."/>
            <person name="Ichikawa N."/>
        </authorList>
    </citation>
    <scope>NUCLEOTIDE SEQUENCE [LARGE SCALE GENOMIC DNA]</scope>
    <source>
        <strain evidence="11 12">NBRC 103569</strain>
    </source>
</reference>
<keyword evidence="7" id="KW-0862">Zinc</keyword>
<dbReference type="AlphaFoldDB" id="A0A511WYE0"/>
<keyword evidence="12" id="KW-1185">Reference proteome</keyword>
<evidence type="ECO:0000256" key="5">
    <source>
        <dbReference type="ARBA" id="ARBA00022679"/>
    </source>
</evidence>
<dbReference type="RefSeq" id="WP_146817250.1">
    <property type="nucleotide sequence ID" value="NZ_BJYD01000026.1"/>
</dbReference>
<dbReference type="EMBL" id="BJYD01000026">
    <property type="protein sequence ID" value="GEN54562.1"/>
    <property type="molecule type" value="Genomic_DNA"/>
</dbReference>
<evidence type="ECO:0000256" key="3">
    <source>
        <dbReference type="ARBA" id="ARBA00012206"/>
    </source>
</evidence>
<evidence type="ECO:0000256" key="1">
    <source>
        <dbReference type="ARBA" id="ARBA00001947"/>
    </source>
</evidence>
<dbReference type="PANTHER" id="PTHR39453">
    <property type="entry name" value="PHOSPHATE PROPANOYLTRANSFERASE"/>
    <property type="match status" value="1"/>
</dbReference>
<dbReference type="GO" id="GO:0051144">
    <property type="term" value="P:1,2-propanediol catabolic process"/>
    <property type="evidence" value="ECO:0007669"/>
    <property type="project" value="UniProtKB-UniPathway"/>
</dbReference>